<name>A0ABD1TI61_9LAMI</name>
<sequence>MTDDLNVWNFDSEYEDEIGDGWSTFISKKEKYQRSNEAEKLCISNSSKQNITHTKGVEDPKQTFKGHYNPQVKKLFENAEFGKGELRKLGDIDAVLLGRRVLSDSDGSFIAQPKYGFGYNPSPPTKIKVKKVSSNPIMI</sequence>
<evidence type="ECO:0000313" key="1">
    <source>
        <dbReference type="EMBL" id="KAL2512421.1"/>
    </source>
</evidence>
<reference evidence="2" key="1">
    <citation type="submission" date="2024-07" db="EMBL/GenBank/DDBJ databases">
        <title>Two chromosome-level genome assemblies of Korean endemic species Abeliophyllum distichum and Forsythia ovata (Oleaceae).</title>
        <authorList>
            <person name="Jang H."/>
        </authorList>
    </citation>
    <scope>NUCLEOTIDE SEQUENCE [LARGE SCALE GENOMIC DNA]</scope>
</reference>
<evidence type="ECO:0000313" key="2">
    <source>
        <dbReference type="Proteomes" id="UP001604336"/>
    </source>
</evidence>
<dbReference type="EMBL" id="JBFOLK010000005">
    <property type="protein sequence ID" value="KAL2512421.1"/>
    <property type="molecule type" value="Genomic_DNA"/>
</dbReference>
<dbReference type="Proteomes" id="UP001604336">
    <property type="component" value="Unassembled WGS sequence"/>
</dbReference>
<organism evidence="1 2">
    <name type="scientific">Abeliophyllum distichum</name>
    <dbReference type="NCBI Taxonomy" id="126358"/>
    <lineage>
        <taxon>Eukaryota</taxon>
        <taxon>Viridiplantae</taxon>
        <taxon>Streptophyta</taxon>
        <taxon>Embryophyta</taxon>
        <taxon>Tracheophyta</taxon>
        <taxon>Spermatophyta</taxon>
        <taxon>Magnoliopsida</taxon>
        <taxon>eudicotyledons</taxon>
        <taxon>Gunneridae</taxon>
        <taxon>Pentapetalae</taxon>
        <taxon>asterids</taxon>
        <taxon>lamiids</taxon>
        <taxon>Lamiales</taxon>
        <taxon>Oleaceae</taxon>
        <taxon>Forsythieae</taxon>
        <taxon>Abeliophyllum</taxon>
    </lineage>
</organism>
<gene>
    <name evidence="1" type="ORF">Adt_18021</name>
</gene>
<protein>
    <submittedName>
        <fullName evidence="1">Uncharacterized protein</fullName>
    </submittedName>
</protein>
<accession>A0ABD1TI61</accession>
<keyword evidence="2" id="KW-1185">Reference proteome</keyword>
<proteinExistence type="predicted"/>
<dbReference type="AlphaFoldDB" id="A0ABD1TI61"/>
<comment type="caution">
    <text evidence="1">The sequence shown here is derived from an EMBL/GenBank/DDBJ whole genome shotgun (WGS) entry which is preliminary data.</text>
</comment>